<dbReference type="GO" id="GO:0009086">
    <property type="term" value="P:methionine biosynthetic process"/>
    <property type="evidence" value="ECO:0007669"/>
    <property type="project" value="InterPro"/>
</dbReference>
<dbReference type="Gene3D" id="3.20.20.210">
    <property type="match status" value="1"/>
</dbReference>
<dbReference type="GO" id="GO:0032259">
    <property type="term" value="P:methylation"/>
    <property type="evidence" value="ECO:0007669"/>
    <property type="project" value="UniProtKB-KW"/>
</dbReference>
<dbReference type="EMBL" id="PYZR01000595">
    <property type="protein sequence ID" value="PTF51960.1"/>
    <property type="molecule type" value="Genomic_DNA"/>
</dbReference>
<dbReference type="Proteomes" id="UP000241208">
    <property type="component" value="Unassembled WGS sequence"/>
</dbReference>
<dbReference type="SUPFAM" id="SSF51726">
    <property type="entry name" value="UROD/MetE-like"/>
    <property type="match status" value="1"/>
</dbReference>
<comment type="caution">
    <text evidence="6">The sequence shown here is derived from an EMBL/GenBank/DDBJ whole genome shotgun (WGS) entry which is preliminary data.</text>
</comment>
<feature type="region of interest" description="Disordered" evidence="4">
    <location>
        <begin position="58"/>
        <end position="85"/>
    </location>
</feature>
<dbReference type="GO" id="GO:0003871">
    <property type="term" value="F:5-methyltetrahydropteroyltriglutamate-homocysteine S-methyltransferase activity"/>
    <property type="evidence" value="ECO:0007669"/>
    <property type="project" value="InterPro"/>
</dbReference>
<name>A0A2T4LJS6_9STAP</name>
<dbReference type="InterPro" id="IPR038071">
    <property type="entry name" value="UROD/MetE-like_sf"/>
</dbReference>
<feature type="compositionally biased region" description="Basic and acidic residues" evidence="4">
    <location>
        <begin position="58"/>
        <end position="69"/>
    </location>
</feature>
<keyword evidence="6" id="KW-0489">Methyltransferase</keyword>
<accession>A0A2T4LJS6</accession>
<evidence type="ECO:0000259" key="5">
    <source>
        <dbReference type="Pfam" id="PF01717"/>
    </source>
</evidence>
<proteinExistence type="predicted"/>
<evidence type="ECO:0000256" key="3">
    <source>
        <dbReference type="ARBA" id="ARBA00022833"/>
    </source>
</evidence>
<comment type="cofactor">
    <cofactor evidence="1">
        <name>Zn(2+)</name>
        <dbReference type="ChEBI" id="CHEBI:29105"/>
    </cofactor>
</comment>
<feature type="non-terminal residue" evidence="6">
    <location>
        <position position="133"/>
    </location>
</feature>
<feature type="domain" description="Cobalamin-independent methionine synthase MetE C-terminal/archaeal" evidence="5">
    <location>
        <begin position="78"/>
        <end position="133"/>
    </location>
</feature>
<sequence>AEGLSFATEKLDELDALKRVINDNDSDKFDVLKARYERFQNQAFKNLEYDFSQVRDTRQSPFAERKKQQDAQLNLPDLPTTTIGSFPQSTEVRKQRADWKNNRISDEAYKTFLQDEIARWIKIQEEKGKEVLV</sequence>
<gene>
    <name evidence="6" type="ORF">BUY34_14895</name>
</gene>
<dbReference type="PANTHER" id="PTHR30519">
    <property type="entry name" value="5-METHYLTETRAHYDROPTEROYLTRIGLUTAMATE--HOMOCYSTEINE METHYLTRANSFERASE"/>
    <property type="match status" value="1"/>
</dbReference>
<dbReference type="Pfam" id="PF01717">
    <property type="entry name" value="Meth_synt_2"/>
    <property type="match status" value="1"/>
</dbReference>
<evidence type="ECO:0000256" key="2">
    <source>
        <dbReference type="ARBA" id="ARBA00022723"/>
    </source>
</evidence>
<protein>
    <submittedName>
        <fullName evidence="6">5-methyltetrahydropteroyltriglutamate--homocysteine S-methyltransferase</fullName>
    </submittedName>
</protein>
<evidence type="ECO:0000313" key="7">
    <source>
        <dbReference type="Proteomes" id="UP000241208"/>
    </source>
</evidence>
<feature type="non-terminal residue" evidence="6">
    <location>
        <position position="1"/>
    </location>
</feature>
<evidence type="ECO:0000313" key="6">
    <source>
        <dbReference type="EMBL" id="PTF51960.1"/>
    </source>
</evidence>
<organism evidence="6 7">
    <name type="scientific">Staphylococcus cohnii</name>
    <dbReference type="NCBI Taxonomy" id="29382"/>
    <lineage>
        <taxon>Bacteria</taxon>
        <taxon>Bacillati</taxon>
        <taxon>Bacillota</taxon>
        <taxon>Bacilli</taxon>
        <taxon>Bacillales</taxon>
        <taxon>Staphylococcaceae</taxon>
        <taxon>Staphylococcus</taxon>
        <taxon>Staphylococcus cohnii species complex</taxon>
    </lineage>
</organism>
<evidence type="ECO:0000256" key="1">
    <source>
        <dbReference type="ARBA" id="ARBA00001947"/>
    </source>
</evidence>
<keyword evidence="2" id="KW-0479">Metal-binding</keyword>
<evidence type="ECO:0000256" key="4">
    <source>
        <dbReference type="SAM" id="MobiDB-lite"/>
    </source>
</evidence>
<keyword evidence="3" id="KW-0862">Zinc</keyword>
<dbReference type="InterPro" id="IPR002629">
    <property type="entry name" value="Met_Synth_C/arc"/>
</dbReference>
<reference evidence="6 7" key="1">
    <citation type="journal article" date="2016" name="Front. Microbiol.">
        <title>Comprehensive Phylogenetic Analysis of Bovine Non-aureus Staphylococci Species Based on Whole-Genome Sequencing.</title>
        <authorList>
            <person name="Naushad S."/>
            <person name="Barkema H.W."/>
            <person name="Luby C."/>
            <person name="Condas L.A."/>
            <person name="Nobrega D.B."/>
            <person name="Carson D.A."/>
            <person name="De Buck J."/>
        </authorList>
    </citation>
    <scope>NUCLEOTIDE SEQUENCE [LARGE SCALE GENOMIC DNA]</scope>
    <source>
        <strain evidence="6 7">SNUC 3829</strain>
    </source>
</reference>
<dbReference type="GO" id="GO:0008270">
    <property type="term" value="F:zinc ion binding"/>
    <property type="evidence" value="ECO:0007669"/>
    <property type="project" value="InterPro"/>
</dbReference>
<keyword evidence="6" id="KW-0808">Transferase</keyword>
<dbReference type="AlphaFoldDB" id="A0A2T4LJS6"/>